<comment type="catalytic activity">
    <reaction evidence="9">
        <text>uridine + phosphate = alpha-D-ribose 1-phosphate + uracil</text>
        <dbReference type="Rhea" id="RHEA:24388"/>
        <dbReference type="ChEBI" id="CHEBI:16704"/>
        <dbReference type="ChEBI" id="CHEBI:17568"/>
        <dbReference type="ChEBI" id="CHEBI:43474"/>
        <dbReference type="ChEBI" id="CHEBI:57720"/>
        <dbReference type="EC" id="2.4.2.2"/>
    </reaction>
</comment>
<proteinExistence type="inferred from homology"/>
<name>A0ABN6Z2A6_9FIRM</name>
<dbReference type="EC" id="2.4.2.2" evidence="5"/>
<dbReference type="NCBIfam" id="NF004490">
    <property type="entry name" value="PRK05820.1"/>
    <property type="match status" value="1"/>
</dbReference>
<dbReference type="InterPro" id="IPR013102">
    <property type="entry name" value="PYNP_C"/>
</dbReference>
<gene>
    <name evidence="12" type="primary">pdp</name>
    <name evidence="12" type="ORF">Lac1_17020</name>
</gene>
<evidence type="ECO:0000256" key="10">
    <source>
        <dbReference type="ARBA" id="ARBA00048525"/>
    </source>
</evidence>
<dbReference type="InterPro" id="IPR017459">
    <property type="entry name" value="Glycosyl_Trfase_fam3_N_dom"/>
</dbReference>
<dbReference type="SMART" id="SM00941">
    <property type="entry name" value="PYNP_C"/>
    <property type="match status" value="1"/>
</dbReference>
<dbReference type="InterPro" id="IPR018090">
    <property type="entry name" value="Pyrmidine_PPas_bac/euk"/>
</dbReference>
<evidence type="ECO:0000313" key="13">
    <source>
        <dbReference type="Proteomes" id="UP001305815"/>
    </source>
</evidence>
<dbReference type="PANTHER" id="PTHR10515">
    <property type="entry name" value="THYMIDINE PHOSPHORYLASE"/>
    <property type="match status" value="1"/>
</dbReference>
<feature type="domain" description="Pyrimidine nucleoside phosphorylase C-terminal" evidence="11">
    <location>
        <begin position="345"/>
        <end position="419"/>
    </location>
</feature>
<evidence type="ECO:0000256" key="4">
    <source>
        <dbReference type="ARBA" id="ARBA00011738"/>
    </source>
</evidence>
<dbReference type="Pfam" id="PF07831">
    <property type="entry name" value="PYNP_C"/>
    <property type="match status" value="1"/>
</dbReference>
<comment type="similarity">
    <text evidence="3">Belongs to the thymidine/pyrimidine-nucleoside phosphorylase family.</text>
</comment>
<dbReference type="Pfam" id="PF02885">
    <property type="entry name" value="Glycos_trans_3N"/>
    <property type="match status" value="1"/>
</dbReference>
<sequence>MTMYELILKKKRGGALTSEEINWMVREYTNGCIPDYQMSAMLMAVCFQKMNTEETTALTLAMADSGDRMDLSSIKGIKVDKHSTGGVGDKTSLVLAPLVASLGIPVAKMSGRGLGHTGGTIDKLESISGFRTSLSEEEFLKNVADIHIAIAGQTKNLAPADKKLYALRDVTGTVDNLSLIASSIMSKKLASGADAIVLDVKAGDGAFMKTPGEAKALARMMIQIGEKAGKAMTAVISDMNQPLGNAVGNALELEEVIATLKGHGPEDLTELVFTLGACMLLSAKAADSMEDAEKKLQDALFSGKAYGKFLEFVKAQGGNTDQVEDPCLLPQASLRMEVYADREGFVTGIHTEEIGRICLLLGGGRAVKEDPIDPAVGIVLHRKIGDFVKKGDSIATICANDKTKCQAAGDRLKAAYEYGDRSLEERKIVYEVIH</sequence>
<dbReference type="PANTHER" id="PTHR10515:SF0">
    <property type="entry name" value="THYMIDINE PHOSPHORYLASE"/>
    <property type="match status" value="1"/>
</dbReference>
<evidence type="ECO:0000256" key="9">
    <source>
        <dbReference type="ARBA" id="ARBA00048453"/>
    </source>
</evidence>
<dbReference type="Gene3D" id="1.20.970.10">
    <property type="entry name" value="Transferase, Pyrimidine Nucleoside Phosphorylase, Chain C"/>
    <property type="match status" value="1"/>
</dbReference>
<dbReference type="PIRSF" id="PIRSF000478">
    <property type="entry name" value="TP_PyNP"/>
    <property type="match status" value="1"/>
</dbReference>
<dbReference type="EMBL" id="AP027742">
    <property type="protein sequence ID" value="BDZ77519.1"/>
    <property type="molecule type" value="Genomic_DNA"/>
</dbReference>
<evidence type="ECO:0000256" key="6">
    <source>
        <dbReference type="ARBA" id="ARBA00014680"/>
    </source>
</evidence>
<dbReference type="Proteomes" id="UP001305815">
    <property type="component" value="Chromosome"/>
</dbReference>
<accession>A0ABN6Z2A6</accession>
<evidence type="ECO:0000259" key="11">
    <source>
        <dbReference type="SMART" id="SM00941"/>
    </source>
</evidence>
<dbReference type="SUPFAM" id="SSF47648">
    <property type="entry name" value="Nucleoside phosphorylase/phosphoribosyltransferase N-terminal domain"/>
    <property type="match status" value="1"/>
</dbReference>
<dbReference type="InterPro" id="IPR000312">
    <property type="entry name" value="Glycosyl_Trfase_fam3"/>
</dbReference>
<dbReference type="RefSeq" id="WP_230106182.1">
    <property type="nucleotide sequence ID" value="NZ_AP024845.1"/>
</dbReference>
<comment type="subunit">
    <text evidence="4">Homodimer.</text>
</comment>
<evidence type="ECO:0000256" key="2">
    <source>
        <dbReference type="ARBA" id="ARBA00003877"/>
    </source>
</evidence>
<evidence type="ECO:0000256" key="8">
    <source>
        <dbReference type="ARBA" id="ARBA00022679"/>
    </source>
</evidence>
<keyword evidence="7" id="KW-0328">Glycosyltransferase</keyword>
<keyword evidence="13" id="KW-1185">Reference proteome</keyword>
<dbReference type="PROSITE" id="PS00647">
    <property type="entry name" value="THYMID_PHOSPHORYLASE"/>
    <property type="match status" value="1"/>
</dbReference>
<dbReference type="SUPFAM" id="SSF54680">
    <property type="entry name" value="Pyrimidine nucleoside phosphorylase C-terminal domain"/>
    <property type="match status" value="1"/>
</dbReference>
<dbReference type="InterPro" id="IPR035902">
    <property type="entry name" value="Nuc_phospho_transferase"/>
</dbReference>
<comment type="catalytic activity">
    <reaction evidence="1">
        <text>2'-deoxyuridine + phosphate = 2-deoxy-alpha-D-ribose 1-phosphate + uracil</text>
        <dbReference type="Rhea" id="RHEA:22824"/>
        <dbReference type="ChEBI" id="CHEBI:16450"/>
        <dbReference type="ChEBI" id="CHEBI:17568"/>
        <dbReference type="ChEBI" id="CHEBI:43474"/>
        <dbReference type="ChEBI" id="CHEBI:57259"/>
        <dbReference type="EC" id="2.4.2.2"/>
    </reaction>
</comment>
<evidence type="ECO:0000256" key="1">
    <source>
        <dbReference type="ARBA" id="ARBA00001066"/>
    </source>
</evidence>
<protein>
    <recommendedName>
        <fullName evidence="6">Pyrimidine-nucleoside phosphorylase</fullName>
        <ecNumber evidence="5">2.4.2.2</ecNumber>
    </recommendedName>
</protein>
<organism evidence="12 13">
    <name type="scientific">Claveliimonas bilis</name>
    <dbReference type="NCBI Taxonomy" id="3028070"/>
    <lineage>
        <taxon>Bacteria</taxon>
        <taxon>Bacillati</taxon>
        <taxon>Bacillota</taxon>
        <taxon>Clostridia</taxon>
        <taxon>Lachnospirales</taxon>
        <taxon>Lachnospiraceae</taxon>
        <taxon>Claveliimonas</taxon>
    </lineage>
</organism>
<dbReference type="NCBIfam" id="TIGR02644">
    <property type="entry name" value="Y_phosphoryl"/>
    <property type="match status" value="1"/>
</dbReference>
<dbReference type="SUPFAM" id="SSF52418">
    <property type="entry name" value="Nucleoside phosphorylase/phosphoribosyltransferase catalytic domain"/>
    <property type="match status" value="1"/>
</dbReference>
<dbReference type="Gene3D" id="3.40.1030.10">
    <property type="entry name" value="Nucleoside phosphorylase/phosphoribosyltransferase catalytic domain"/>
    <property type="match status" value="1"/>
</dbReference>
<evidence type="ECO:0000256" key="5">
    <source>
        <dbReference type="ARBA" id="ARBA00011889"/>
    </source>
</evidence>
<evidence type="ECO:0000313" key="12">
    <source>
        <dbReference type="EMBL" id="BDZ77519.1"/>
    </source>
</evidence>
<dbReference type="NCBIfam" id="NF004747">
    <property type="entry name" value="PRK06078.1"/>
    <property type="match status" value="1"/>
</dbReference>
<dbReference type="InterPro" id="IPR000053">
    <property type="entry name" value="Thymidine/pyrmidine_PPase"/>
</dbReference>
<dbReference type="Pfam" id="PF00591">
    <property type="entry name" value="Glycos_transf_3"/>
    <property type="match status" value="1"/>
</dbReference>
<reference evidence="13" key="1">
    <citation type="journal article" date="2023" name="Int. J. Syst. Evol. Microbiol.">
        <title>Claveliimonas bilis gen. nov., sp. nov., deoxycholic acid-producing bacteria isolated from human faeces, and reclassification of Sellimonas monacensis Zenner et al. 2021 as Claveliimonas monacensis comb. nov.</title>
        <authorList>
            <person name="Hisatomi A."/>
            <person name="Kastawa N.W.E.P.G."/>
            <person name="Song I."/>
            <person name="Ohkuma M."/>
            <person name="Fukiya S."/>
            <person name="Sakamoto M."/>
        </authorList>
    </citation>
    <scope>NUCLEOTIDE SEQUENCE [LARGE SCALE GENOMIC DNA]</scope>
    <source>
        <strain evidence="13">12BBH14</strain>
    </source>
</reference>
<evidence type="ECO:0000256" key="7">
    <source>
        <dbReference type="ARBA" id="ARBA00022676"/>
    </source>
</evidence>
<evidence type="ECO:0000256" key="3">
    <source>
        <dbReference type="ARBA" id="ARBA00006915"/>
    </source>
</evidence>
<dbReference type="InterPro" id="IPR036566">
    <property type="entry name" value="PYNP-like_C_sf"/>
</dbReference>
<dbReference type="Gene3D" id="3.90.1170.30">
    <property type="entry name" value="Pyrimidine nucleoside phosphorylase-like, C-terminal domain"/>
    <property type="match status" value="1"/>
</dbReference>
<dbReference type="InterPro" id="IPR017872">
    <property type="entry name" value="Pyrmidine_PPase_CS"/>
</dbReference>
<comment type="catalytic activity">
    <reaction evidence="10">
        <text>thymidine + phosphate = 2-deoxy-alpha-D-ribose 1-phosphate + thymine</text>
        <dbReference type="Rhea" id="RHEA:16037"/>
        <dbReference type="ChEBI" id="CHEBI:17748"/>
        <dbReference type="ChEBI" id="CHEBI:17821"/>
        <dbReference type="ChEBI" id="CHEBI:43474"/>
        <dbReference type="ChEBI" id="CHEBI:57259"/>
        <dbReference type="EC" id="2.4.2.2"/>
    </reaction>
</comment>
<dbReference type="InterPro" id="IPR036320">
    <property type="entry name" value="Glycosyl_Trfase_fam3_N_dom_sf"/>
</dbReference>
<keyword evidence="8" id="KW-0808">Transferase</keyword>
<comment type="function">
    <text evidence="2">Catalyzes phosphorolysis of the pyrimidine nucleosides uridine, thymidine and 2'-deoxyuridine with the formation of the corresponding pyrimidine base and ribose-1-phosphate.</text>
</comment>